<dbReference type="FunFam" id="1.20.5.110:FF:000003">
    <property type="entry name" value="60S ribosomal protein L13"/>
    <property type="match status" value="1"/>
</dbReference>
<evidence type="ECO:0000256" key="1">
    <source>
        <dbReference type="ARBA" id="ARBA00005640"/>
    </source>
</evidence>
<keyword evidence="2 4" id="KW-0689">Ribosomal protein</keyword>
<dbReference type="OrthoDB" id="10264538at2759"/>
<keyword evidence="5" id="KW-1185">Reference proteome</keyword>
<dbReference type="AlphaFoldDB" id="A0A8H3J445"/>
<evidence type="ECO:0000256" key="2">
    <source>
        <dbReference type="ARBA" id="ARBA00022980"/>
    </source>
</evidence>
<proteinExistence type="inferred from homology"/>
<evidence type="ECO:0000256" key="3">
    <source>
        <dbReference type="ARBA" id="ARBA00023274"/>
    </source>
</evidence>
<sequence>MTIKHNQQIQHNHFRKDWQRRVRCHFDQPGRKLRRRNARHAKAVAVAPRPVDKLRPIVRCPGIKYNRRVRAGRGFSLAELKVPIPQLPQSRTSSHTVKQALTLHFLPQQEAGIPRKLAPTIGISVDPRRANLSTEGLVSNVERLKAYRARLILFPRKSGQHKTLDASAEEVKAAEEEHGKIIKNLSKVLPIENISKEDAVGEVERDEIGEGTEDAYVTLRKARSDARLVGVREKRAKAKAEDAQATKK</sequence>
<comment type="similarity">
    <text evidence="1">Belongs to the eukaryotic ribosomal protein eL13 family.</text>
</comment>
<protein>
    <submittedName>
        <fullName evidence="4">60S ribosomal protein L13</fullName>
    </submittedName>
</protein>
<dbReference type="PANTHER" id="PTHR11722:SF0">
    <property type="entry name" value="LARGE RIBOSOMAL SUBUNIT PROTEIN EL13"/>
    <property type="match status" value="1"/>
</dbReference>
<keyword evidence="3" id="KW-0687">Ribonucleoprotein</keyword>
<dbReference type="Proteomes" id="UP000664521">
    <property type="component" value="Unassembled WGS sequence"/>
</dbReference>
<organism evidence="4 5">
    <name type="scientific">Heterodermia speciosa</name>
    <dbReference type="NCBI Taxonomy" id="116794"/>
    <lineage>
        <taxon>Eukaryota</taxon>
        <taxon>Fungi</taxon>
        <taxon>Dikarya</taxon>
        <taxon>Ascomycota</taxon>
        <taxon>Pezizomycotina</taxon>
        <taxon>Lecanoromycetes</taxon>
        <taxon>OSLEUM clade</taxon>
        <taxon>Lecanoromycetidae</taxon>
        <taxon>Caliciales</taxon>
        <taxon>Physciaceae</taxon>
        <taxon>Heterodermia</taxon>
    </lineage>
</organism>
<name>A0A8H3J445_9LECA</name>
<dbReference type="Gene3D" id="1.20.5.110">
    <property type="match status" value="1"/>
</dbReference>
<dbReference type="EMBL" id="CAJPDS010000153">
    <property type="protein sequence ID" value="CAF9940405.1"/>
    <property type="molecule type" value="Genomic_DNA"/>
</dbReference>
<comment type="caution">
    <text evidence="4">The sequence shown here is derived from an EMBL/GenBank/DDBJ whole genome shotgun (WGS) entry which is preliminary data.</text>
</comment>
<reference evidence="4" key="1">
    <citation type="submission" date="2021-03" db="EMBL/GenBank/DDBJ databases">
        <authorList>
            <person name="Tagirdzhanova G."/>
        </authorList>
    </citation>
    <scope>NUCLEOTIDE SEQUENCE</scope>
</reference>
<gene>
    <name evidence="4" type="primary">RPL13</name>
    <name evidence="4" type="ORF">HETSPECPRED_002406</name>
</gene>
<dbReference type="GO" id="GO:0006412">
    <property type="term" value="P:translation"/>
    <property type="evidence" value="ECO:0007669"/>
    <property type="project" value="InterPro"/>
</dbReference>
<evidence type="ECO:0000313" key="4">
    <source>
        <dbReference type="EMBL" id="CAF9940405.1"/>
    </source>
</evidence>
<dbReference type="GO" id="GO:0003723">
    <property type="term" value="F:RNA binding"/>
    <property type="evidence" value="ECO:0007669"/>
    <property type="project" value="TreeGrafter"/>
</dbReference>
<dbReference type="GO" id="GO:0003735">
    <property type="term" value="F:structural constituent of ribosome"/>
    <property type="evidence" value="ECO:0007669"/>
    <property type="project" value="InterPro"/>
</dbReference>
<evidence type="ECO:0000313" key="5">
    <source>
        <dbReference type="Proteomes" id="UP000664521"/>
    </source>
</evidence>
<dbReference type="GO" id="GO:0022625">
    <property type="term" value="C:cytosolic large ribosomal subunit"/>
    <property type="evidence" value="ECO:0007669"/>
    <property type="project" value="TreeGrafter"/>
</dbReference>
<dbReference type="InterPro" id="IPR001380">
    <property type="entry name" value="Ribosomal_eL13"/>
</dbReference>
<dbReference type="Pfam" id="PF01294">
    <property type="entry name" value="Ribosomal_L13e"/>
    <property type="match status" value="2"/>
</dbReference>
<dbReference type="PANTHER" id="PTHR11722">
    <property type="entry name" value="60S RIBOSOMAL PROTEIN L13"/>
    <property type="match status" value="1"/>
</dbReference>
<accession>A0A8H3J445</accession>